<feature type="domain" description="Bet v I/Major latex protein" evidence="2">
    <location>
        <begin position="2"/>
        <end position="152"/>
    </location>
</feature>
<dbReference type="EMBL" id="JAKUCV010000463">
    <property type="protein sequence ID" value="KAJ4849872.1"/>
    <property type="molecule type" value="Genomic_DNA"/>
</dbReference>
<evidence type="ECO:0000259" key="2">
    <source>
        <dbReference type="SMART" id="SM01037"/>
    </source>
</evidence>
<dbReference type="AlphaFoldDB" id="A0A9Q0JQY0"/>
<evidence type="ECO:0000313" key="3">
    <source>
        <dbReference type="EMBL" id="KAJ4849872.1"/>
    </source>
</evidence>
<dbReference type="Pfam" id="PF00407">
    <property type="entry name" value="Bet_v_1"/>
    <property type="match status" value="3"/>
</dbReference>
<protein>
    <recommendedName>
        <fullName evidence="2">Bet v I/Major latex protein domain-containing protein</fullName>
    </recommendedName>
</protein>
<organism evidence="3 4">
    <name type="scientific">Turnera subulata</name>
    <dbReference type="NCBI Taxonomy" id="218843"/>
    <lineage>
        <taxon>Eukaryota</taxon>
        <taxon>Viridiplantae</taxon>
        <taxon>Streptophyta</taxon>
        <taxon>Embryophyta</taxon>
        <taxon>Tracheophyta</taxon>
        <taxon>Spermatophyta</taxon>
        <taxon>Magnoliopsida</taxon>
        <taxon>eudicotyledons</taxon>
        <taxon>Gunneridae</taxon>
        <taxon>Pentapetalae</taxon>
        <taxon>rosids</taxon>
        <taxon>fabids</taxon>
        <taxon>Malpighiales</taxon>
        <taxon>Passifloraceae</taxon>
        <taxon>Turnera</taxon>
    </lineage>
</organism>
<dbReference type="PANTHER" id="PTHR31338:SF21">
    <property type="entry name" value="BET V I_MAJOR LATEX PROTEIN DOMAIN-CONTAINING PROTEIN"/>
    <property type="match status" value="1"/>
</dbReference>
<feature type="domain" description="Bet v I/Major latex protein" evidence="2">
    <location>
        <begin position="224"/>
        <end position="354"/>
    </location>
</feature>
<comment type="caution">
    <text evidence="3">The sequence shown here is derived from an EMBL/GenBank/DDBJ whole genome shotgun (WGS) entry which is preliminary data.</text>
</comment>
<evidence type="ECO:0000313" key="4">
    <source>
        <dbReference type="Proteomes" id="UP001141552"/>
    </source>
</evidence>
<dbReference type="GO" id="GO:0006952">
    <property type="term" value="P:defense response"/>
    <property type="evidence" value="ECO:0007669"/>
    <property type="project" value="InterPro"/>
</dbReference>
<evidence type="ECO:0000256" key="1">
    <source>
        <dbReference type="ARBA" id="ARBA00038242"/>
    </source>
</evidence>
<comment type="similarity">
    <text evidence="1">Belongs to the MLP family.</text>
</comment>
<name>A0A9Q0JQY0_9ROSI</name>
<sequence length="575" mass="65420">MSLETVLELDCPPGKFVKAWKSEAHQIPKHTPNHIHSVELHEGDWEHDQGPSIKLWEYSIGGRRETYKERVEVDEANNIVKLTGLEGDPLKIYKVLNPTYNLEPKGEGRSLATLTLEYEKVNENVPNPDIYIDFKLVTVLELNCPPGKFLKAWKSETHLIPMRAPNYIHSVEYHESNQGSTIKLWEYCIGGKRETFKERLEMDEANNIIKLTGLEGDPMKNYKALSGKLETVLELECPPGKFLKAWKSEAHQIPKHAPHRMHSVELHEGDWDSDKGSSIKFWEYSIGGKRETFKERVEVDEAKNIIKLTGLEGDPMKLYKLEPKGQGTLATCIIEYEKVKEDVQKEIAAAVATPQALSGKLETVLELDCPPGKFLKAWKSEAHQIPKHTPNNIHSVELHEGDWEHDQGPSVKFWEYSVGGKRETFKERVEVDEAKNIIKLTGLEGDVMKIYKALSGKLETVHELDCPPGKFLKAWKSEAHQIPKHAPNHIHSVEVHEGDWEHDQGPSIKFWEYSVGGKRETFKERVEVDEANNIIKLTGLEGDVMKIYKDVPNPDIYMDFMIKLTKDIAAAVGNA</sequence>
<proteinExistence type="inferred from homology"/>
<dbReference type="SUPFAM" id="SSF55961">
    <property type="entry name" value="Bet v1-like"/>
    <property type="match status" value="5"/>
</dbReference>
<dbReference type="OrthoDB" id="1072116at2759"/>
<dbReference type="CDD" id="cd07816">
    <property type="entry name" value="Bet_v1-like"/>
    <property type="match status" value="2"/>
</dbReference>
<dbReference type="PANTHER" id="PTHR31338">
    <property type="entry name" value="POLYKETIDE CYCLASE/DEHYDRASE AND LIPID TRANSPORT SUPERFAMILY PROTEIN"/>
    <property type="match status" value="1"/>
</dbReference>
<dbReference type="InterPro" id="IPR052006">
    <property type="entry name" value="MLP-like"/>
</dbReference>
<feature type="domain" description="Bet v I/Major latex protein" evidence="2">
    <location>
        <begin position="453"/>
        <end position="575"/>
    </location>
</feature>
<reference evidence="3" key="1">
    <citation type="submission" date="2022-02" db="EMBL/GenBank/DDBJ databases">
        <authorList>
            <person name="Henning P.M."/>
            <person name="McCubbin A.G."/>
            <person name="Shore J.S."/>
        </authorList>
    </citation>
    <scope>NUCLEOTIDE SEQUENCE</scope>
    <source>
        <strain evidence="3">F60SS</strain>
        <tissue evidence="3">Leaves</tissue>
    </source>
</reference>
<keyword evidence="4" id="KW-1185">Reference proteome</keyword>
<dbReference type="SMART" id="SM01037">
    <property type="entry name" value="Bet_v_1"/>
    <property type="match status" value="4"/>
</dbReference>
<dbReference type="Proteomes" id="UP001141552">
    <property type="component" value="Unassembled WGS sequence"/>
</dbReference>
<dbReference type="InterPro" id="IPR023393">
    <property type="entry name" value="START-like_dom_sf"/>
</dbReference>
<feature type="domain" description="Bet v I/Major latex protein" evidence="2">
    <location>
        <begin position="356"/>
        <end position="452"/>
    </location>
</feature>
<reference evidence="3" key="2">
    <citation type="journal article" date="2023" name="Plants (Basel)">
        <title>Annotation of the Turnera subulata (Passifloraceae) Draft Genome Reveals the S-Locus Evolved after the Divergence of Turneroideae from Passifloroideae in a Stepwise Manner.</title>
        <authorList>
            <person name="Henning P.M."/>
            <person name="Roalson E.H."/>
            <person name="Mir W."/>
            <person name="McCubbin A.G."/>
            <person name="Shore J.S."/>
        </authorList>
    </citation>
    <scope>NUCLEOTIDE SEQUENCE</scope>
    <source>
        <strain evidence="3">F60SS</strain>
    </source>
</reference>
<gene>
    <name evidence="3" type="ORF">Tsubulata_045307</name>
</gene>
<accession>A0A9Q0JQY0</accession>
<dbReference type="Gene3D" id="3.30.530.20">
    <property type="match status" value="5"/>
</dbReference>
<dbReference type="InterPro" id="IPR000916">
    <property type="entry name" value="Bet_v_I/MLP"/>
</dbReference>